<dbReference type="InterPro" id="IPR018948">
    <property type="entry name" value="GTP-bd_TrmE_N"/>
</dbReference>
<evidence type="ECO:0000256" key="12">
    <source>
        <dbReference type="RuleBase" id="RU003313"/>
    </source>
</evidence>
<organism evidence="14 15">
    <name type="scientific">Halomonas daqiaonensis</name>
    <dbReference type="NCBI Taxonomy" id="650850"/>
    <lineage>
        <taxon>Bacteria</taxon>
        <taxon>Pseudomonadati</taxon>
        <taxon>Pseudomonadota</taxon>
        <taxon>Gammaproteobacteria</taxon>
        <taxon>Oceanospirillales</taxon>
        <taxon>Halomonadaceae</taxon>
        <taxon>Halomonas</taxon>
    </lineage>
</organism>
<dbReference type="Pfam" id="PF10396">
    <property type="entry name" value="TrmE_N"/>
    <property type="match status" value="1"/>
</dbReference>
<feature type="binding site" evidence="11">
    <location>
        <position position="228"/>
    </location>
    <ligand>
        <name>K(+)</name>
        <dbReference type="ChEBI" id="CHEBI:29103"/>
    </ligand>
</feature>
<evidence type="ECO:0000313" key="14">
    <source>
        <dbReference type="EMBL" id="SEL25142.1"/>
    </source>
</evidence>
<evidence type="ECO:0000256" key="11">
    <source>
        <dbReference type="HAMAP-Rule" id="MF_00379"/>
    </source>
</evidence>
<protein>
    <recommendedName>
        <fullName evidence="11">tRNA modification GTPase MnmE</fullName>
        <ecNumber evidence="11">3.6.-.-</ecNumber>
    </recommendedName>
</protein>
<dbReference type="NCBIfam" id="TIGR00231">
    <property type="entry name" value="small_GTP"/>
    <property type="match status" value="1"/>
</dbReference>
<evidence type="ECO:0000256" key="4">
    <source>
        <dbReference type="ARBA" id="ARBA00022694"/>
    </source>
</evidence>
<dbReference type="SUPFAM" id="SSF52540">
    <property type="entry name" value="P-loop containing nucleoside triphosphate hydrolases"/>
    <property type="match status" value="1"/>
</dbReference>
<feature type="binding site" evidence="11">
    <location>
        <position position="249"/>
    </location>
    <ligand>
        <name>K(+)</name>
        <dbReference type="ChEBI" id="CHEBI:29103"/>
    </ligand>
</feature>
<evidence type="ECO:0000256" key="10">
    <source>
        <dbReference type="ARBA" id="ARBA00023134"/>
    </source>
</evidence>
<dbReference type="InterPro" id="IPR006073">
    <property type="entry name" value="GTP-bd"/>
</dbReference>
<keyword evidence="3 11" id="KW-0963">Cytoplasm</keyword>
<feature type="binding site" evidence="11">
    <location>
        <position position="83"/>
    </location>
    <ligand>
        <name>(6S)-5-formyl-5,6,7,8-tetrahydrofolate</name>
        <dbReference type="ChEBI" id="CHEBI:57457"/>
    </ligand>
</feature>
<dbReference type="HAMAP" id="MF_00379">
    <property type="entry name" value="GTPase_MnmE"/>
    <property type="match status" value="1"/>
</dbReference>
<evidence type="ECO:0000256" key="6">
    <source>
        <dbReference type="ARBA" id="ARBA00022741"/>
    </source>
</evidence>
<feature type="binding site" evidence="11">
    <location>
        <position position="252"/>
    </location>
    <ligand>
        <name>K(+)</name>
        <dbReference type="ChEBI" id="CHEBI:29103"/>
    </ligand>
</feature>
<feature type="binding site" evidence="11">
    <location>
        <position position="27"/>
    </location>
    <ligand>
        <name>(6S)-5-formyl-5,6,7,8-tetrahydrofolate</name>
        <dbReference type="ChEBI" id="CHEBI:57457"/>
    </ligand>
</feature>
<dbReference type="Proteomes" id="UP000198807">
    <property type="component" value="Unassembled WGS sequence"/>
</dbReference>
<sequence length="456" mass="48894">MTASFHDQDTIAALATPPGRGGVGIIRVSGPACATIAEAMTGRCPAPRYAHYGPFRGESTVIDEGIALFFPGPHSFTGEDVLELQGHGGPVIMDLLLERCVQLGARLARPGEFSERAFLNDKLDLAQAEAIADLIEASSRGAAENALRSLQGEFSNRVASLVQRLIELRIYVEAAIDFPEEEIDFLADGHVATRLAEVQQELAEVRDAAGQGALMREGMSVVIAGRPNAGKSSLLNALTEQDTAIVTDIEGTTRDVLREHIHLDGMPLHVIDTAGLRDTPDAVEKIGVARAWEEIEQADRVLLLVDAATTEAIDPMAIWPEFVARLRDPSHLTLVRNKIDTSHESPGIDVDAATPVIRLSAKSGAGLESLKEHLKSVMGYAATTEGRFSARRRHLEALDRARRALDSGEAQLAGYGAGELLAEDLRDAQQALGEITGEFSADDLLGEIFGSFCIGK</sequence>
<feature type="binding site" evidence="11">
    <location>
        <begin position="272"/>
        <end position="275"/>
    </location>
    <ligand>
        <name>GTP</name>
        <dbReference type="ChEBI" id="CHEBI:37565"/>
    </ligand>
</feature>
<evidence type="ECO:0000256" key="5">
    <source>
        <dbReference type="ARBA" id="ARBA00022723"/>
    </source>
</evidence>
<proteinExistence type="inferred from homology"/>
<dbReference type="Pfam" id="PF01926">
    <property type="entry name" value="MMR_HSR1"/>
    <property type="match status" value="1"/>
</dbReference>
<dbReference type="FunFam" id="3.30.1360.120:FF:000001">
    <property type="entry name" value="tRNA modification GTPase MnmE"/>
    <property type="match status" value="1"/>
</dbReference>
<dbReference type="PANTHER" id="PTHR42714:SF2">
    <property type="entry name" value="TRNA MODIFICATION GTPASE GTPBP3, MITOCHONDRIAL"/>
    <property type="match status" value="1"/>
</dbReference>
<keyword evidence="5 11" id="KW-0479">Metal-binding</keyword>
<dbReference type="InterPro" id="IPR004520">
    <property type="entry name" value="GTPase_MnmE"/>
</dbReference>
<feature type="binding site" evidence="11">
    <location>
        <position position="456"/>
    </location>
    <ligand>
        <name>(6S)-5-formyl-5,6,7,8-tetrahydrofolate</name>
        <dbReference type="ChEBI" id="CHEBI:57457"/>
    </ligand>
</feature>
<dbReference type="CDD" id="cd14858">
    <property type="entry name" value="TrmE_N"/>
    <property type="match status" value="1"/>
</dbReference>
<dbReference type="Pfam" id="PF12631">
    <property type="entry name" value="MnmE_helical"/>
    <property type="match status" value="1"/>
</dbReference>
<evidence type="ECO:0000256" key="1">
    <source>
        <dbReference type="ARBA" id="ARBA00004496"/>
    </source>
</evidence>
<dbReference type="PROSITE" id="PS51709">
    <property type="entry name" value="G_TRME"/>
    <property type="match status" value="1"/>
</dbReference>
<comment type="subunit">
    <text evidence="11">Homodimer. Heterotetramer of two MnmE and two MnmG subunits.</text>
</comment>
<keyword evidence="15" id="KW-1185">Reference proteome</keyword>
<dbReference type="STRING" id="650850.SAMN04488129_10866"/>
<dbReference type="InterPro" id="IPR031168">
    <property type="entry name" value="G_TrmE"/>
</dbReference>
<dbReference type="GO" id="GO:0030488">
    <property type="term" value="P:tRNA methylation"/>
    <property type="evidence" value="ECO:0007669"/>
    <property type="project" value="TreeGrafter"/>
</dbReference>
<dbReference type="OrthoDB" id="9805918at2"/>
<dbReference type="GO" id="GO:0005525">
    <property type="term" value="F:GTP binding"/>
    <property type="evidence" value="ECO:0007669"/>
    <property type="project" value="UniProtKB-UniRule"/>
</dbReference>
<dbReference type="NCBIfam" id="NF003661">
    <property type="entry name" value="PRK05291.1-3"/>
    <property type="match status" value="1"/>
</dbReference>
<feature type="binding site" evidence="11">
    <location>
        <position position="247"/>
    </location>
    <ligand>
        <name>K(+)</name>
        <dbReference type="ChEBI" id="CHEBI:29103"/>
    </ligand>
</feature>
<evidence type="ECO:0000313" key="15">
    <source>
        <dbReference type="Proteomes" id="UP000198807"/>
    </source>
</evidence>
<comment type="subcellular location">
    <subcellularLocation>
        <location evidence="1 11">Cytoplasm</location>
    </subcellularLocation>
</comment>
<comment type="function">
    <text evidence="11">Exhibits a very high intrinsic GTPase hydrolysis rate. Involved in the addition of a carboxymethylaminomethyl (cmnm) group at the wobble position (U34) of certain tRNAs, forming tRNA-cmnm(5)s(2)U34.</text>
</comment>
<dbReference type="InterPro" id="IPR027417">
    <property type="entry name" value="P-loop_NTPase"/>
</dbReference>
<dbReference type="EMBL" id="FOBC01000008">
    <property type="protein sequence ID" value="SEL25142.1"/>
    <property type="molecule type" value="Genomic_DNA"/>
</dbReference>
<accession>A0A1H7NNM9</accession>
<evidence type="ECO:0000256" key="9">
    <source>
        <dbReference type="ARBA" id="ARBA00022958"/>
    </source>
</evidence>
<dbReference type="EC" id="3.6.-.-" evidence="11"/>
<dbReference type="PANTHER" id="PTHR42714">
    <property type="entry name" value="TRNA MODIFICATION GTPASE GTPBP3"/>
    <property type="match status" value="1"/>
</dbReference>
<dbReference type="CDD" id="cd04164">
    <property type="entry name" value="trmE"/>
    <property type="match status" value="1"/>
</dbReference>
<feature type="binding site" evidence="11">
    <location>
        <begin position="247"/>
        <end position="253"/>
    </location>
    <ligand>
        <name>GTP</name>
        <dbReference type="ChEBI" id="CHEBI:37565"/>
    </ligand>
</feature>
<feature type="binding site" evidence="11">
    <location>
        <position position="122"/>
    </location>
    <ligand>
        <name>(6S)-5-formyl-5,6,7,8-tetrahydrofolate</name>
        <dbReference type="ChEBI" id="CHEBI:57457"/>
    </ligand>
</feature>
<comment type="similarity">
    <text evidence="2 11 12">Belongs to the TRAFAC class TrmE-Era-EngA-EngB-Septin-like GTPase superfamily. TrmE GTPase family.</text>
</comment>
<reference evidence="15" key="1">
    <citation type="submission" date="2016-10" db="EMBL/GenBank/DDBJ databases">
        <authorList>
            <person name="Varghese N."/>
            <person name="Submissions S."/>
        </authorList>
    </citation>
    <scope>NUCLEOTIDE SEQUENCE [LARGE SCALE GENOMIC DNA]</scope>
    <source>
        <strain evidence="15">CGMCC 1.9150</strain>
    </source>
</reference>
<comment type="cofactor">
    <cofactor evidence="11">
        <name>K(+)</name>
        <dbReference type="ChEBI" id="CHEBI:29103"/>
    </cofactor>
    <text evidence="11">Binds 1 potassium ion per subunit.</text>
</comment>
<dbReference type="GO" id="GO:0002098">
    <property type="term" value="P:tRNA wobble uridine modification"/>
    <property type="evidence" value="ECO:0007669"/>
    <property type="project" value="TreeGrafter"/>
</dbReference>
<dbReference type="GO" id="GO:0005829">
    <property type="term" value="C:cytosol"/>
    <property type="evidence" value="ECO:0007669"/>
    <property type="project" value="TreeGrafter"/>
</dbReference>
<dbReference type="GO" id="GO:0003924">
    <property type="term" value="F:GTPase activity"/>
    <property type="evidence" value="ECO:0007669"/>
    <property type="project" value="UniProtKB-UniRule"/>
</dbReference>
<dbReference type="Gene3D" id="1.20.120.430">
    <property type="entry name" value="tRNA modification GTPase MnmE domain 2"/>
    <property type="match status" value="1"/>
</dbReference>
<dbReference type="InterPro" id="IPR005225">
    <property type="entry name" value="Small_GTP-bd"/>
</dbReference>
<feature type="binding site" evidence="11">
    <location>
        <position position="253"/>
    </location>
    <ligand>
        <name>Mg(2+)</name>
        <dbReference type="ChEBI" id="CHEBI:18420"/>
    </ligand>
</feature>
<dbReference type="GO" id="GO:0046872">
    <property type="term" value="F:metal ion binding"/>
    <property type="evidence" value="ECO:0007669"/>
    <property type="project" value="UniProtKB-KW"/>
</dbReference>
<dbReference type="FunFam" id="3.40.50.300:FF:000249">
    <property type="entry name" value="tRNA modification GTPase MnmE"/>
    <property type="match status" value="1"/>
</dbReference>
<dbReference type="NCBIfam" id="TIGR00450">
    <property type="entry name" value="mnmE_trmE_thdF"/>
    <property type="match status" value="1"/>
</dbReference>
<keyword evidence="9 11" id="KW-0630">Potassium</keyword>
<dbReference type="RefSeq" id="WP_089712436.1">
    <property type="nucleotide sequence ID" value="NZ_FOBC01000008.1"/>
</dbReference>
<evidence type="ECO:0000256" key="8">
    <source>
        <dbReference type="ARBA" id="ARBA00022842"/>
    </source>
</evidence>
<keyword evidence="4 11" id="KW-0819">tRNA processing</keyword>
<keyword evidence="10 11" id="KW-0342">GTP-binding</keyword>
<name>A0A1H7NNM9_9GAMM</name>
<dbReference type="Gene3D" id="3.40.50.300">
    <property type="entry name" value="P-loop containing nucleotide triphosphate hydrolases"/>
    <property type="match status" value="1"/>
</dbReference>
<dbReference type="InterPro" id="IPR027368">
    <property type="entry name" value="MnmE_dom2"/>
</dbReference>
<dbReference type="InterPro" id="IPR027266">
    <property type="entry name" value="TrmE/GcvT-like"/>
</dbReference>
<keyword evidence="7 11" id="KW-0378">Hydrolase</keyword>
<evidence type="ECO:0000256" key="7">
    <source>
        <dbReference type="ARBA" id="ARBA00022801"/>
    </source>
</evidence>
<gene>
    <name evidence="11" type="primary">mnmE</name>
    <name evidence="11" type="synonym">trmE</name>
    <name evidence="14" type="ORF">SAMN04488129_10866</name>
</gene>
<dbReference type="Gene3D" id="3.30.1360.120">
    <property type="entry name" value="Probable tRNA modification gtpase trme, domain 1"/>
    <property type="match status" value="1"/>
</dbReference>
<dbReference type="InterPro" id="IPR025867">
    <property type="entry name" value="MnmE_helical"/>
</dbReference>
<keyword evidence="6 11" id="KW-0547">Nucleotide-binding</keyword>
<feature type="domain" description="TrmE-type G" evidence="13">
    <location>
        <begin position="218"/>
        <end position="379"/>
    </location>
</feature>
<evidence type="ECO:0000256" key="2">
    <source>
        <dbReference type="ARBA" id="ARBA00011043"/>
    </source>
</evidence>
<feature type="binding site" evidence="11">
    <location>
        <begin position="228"/>
        <end position="233"/>
    </location>
    <ligand>
        <name>GTP</name>
        <dbReference type="ChEBI" id="CHEBI:37565"/>
    </ligand>
</feature>
<dbReference type="SUPFAM" id="SSF116878">
    <property type="entry name" value="TrmE connector domain"/>
    <property type="match status" value="1"/>
</dbReference>
<comment type="caution">
    <text evidence="11">Lacks conserved residue(s) required for the propagation of feature annotation.</text>
</comment>
<evidence type="ECO:0000259" key="13">
    <source>
        <dbReference type="PROSITE" id="PS51709"/>
    </source>
</evidence>
<evidence type="ECO:0000256" key="3">
    <source>
        <dbReference type="ARBA" id="ARBA00022490"/>
    </source>
</evidence>
<dbReference type="AlphaFoldDB" id="A0A1H7NNM9"/>
<keyword evidence="8 11" id="KW-0460">Magnesium</keyword>
<feature type="binding site" evidence="11">
    <location>
        <position position="232"/>
    </location>
    <ligand>
        <name>Mg(2+)</name>
        <dbReference type="ChEBI" id="CHEBI:18420"/>
    </ligand>
</feature>